<keyword evidence="6" id="KW-1185">Reference proteome</keyword>
<protein>
    <recommendedName>
        <fullName evidence="4">Sushi domain-containing protein</fullName>
    </recommendedName>
</protein>
<feature type="non-terminal residue" evidence="5">
    <location>
        <position position="87"/>
    </location>
</feature>
<dbReference type="SUPFAM" id="SSF57535">
    <property type="entry name" value="Complement control module/SCR domain"/>
    <property type="match status" value="1"/>
</dbReference>
<proteinExistence type="predicted"/>
<dbReference type="PROSITE" id="PS50923">
    <property type="entry name" value="SUSHI"/>
    <property type="match status" value="1"/>
</dbReference>
<evidence type="ECO:0000256" key="3">
    <source>
        <dbReference type="SAM" id="Phobius"/>
    </source>
</evidence>
<evidence type="ECO:0000259" key="4">
    <source>
        <dbReference type="PROSITE" id="PS50923"/>
    </source>
</evidence>
<sequence length="87" mass="9562">CLKPATPDYAYTLSEDMTSYPTNYVYEIVCIPGYTITGSEELLCEAGGQWNDTTPECSPSEGKYPWYVLLLGLVGAMLLVVCISPRV</sequence>
<evidence type="ECO:0000256" key="2">
    <source>
        <dbReference type="PROSITE-ProRule" id="PRU00302"/>
    </source>
</evidence>
<dbReference type="Pfam" id="PF00084">
    <property type="entry name" value="Sushi"/>
    <property type="match status" value="1"/>
</dbReference>
<evidence type="ECO:0000313" key="6">
    <source>
        <dbReference type="Proteomes" id="UP001519460"/>
    </source>
</evidence>
<dbReference type="Gene3D" id="2.10.70.10">
    <property type="entry name" value="Complement Module, domain 1"/>
    <property type="match status" value="1"/>
</dbReference>
<dbReference type="SMART" id="SM00032">
    <property type="entry name" value="CCP"/>
    <property type="match status" value="1"/>
</dbReference>
<keyword evidence="3" id="KW-1133">Transmembrane helix</keyword>
<dbReference type="InterPro" id="IPR000436">
    <property type="entry name" value="Sushi_SCR_CCP_dom"/>
</dbReference>
<gene>
    <name evidence="5" type="ORF">BaRGS_00031116</name>
</gene>
<organism evidence="5 6">
    <name type="scientific">Batillaria attramentaria</name>
    <dbReference type="NCBI Taxonomy" id="370345"/>
    <lineage>
        <taxon>Eukaryota</taxon>
        <taxon>Metazoa</taxon>
        <taxon>Spiralia</taxon>
        <taxon>Lophotrochozoa</taxon>
        <taxon>Mollusca</taxon>
        <taxon>Gastropoda</taxon>
        <taxon>Caenogastropoda</taxon>
        <taxon>Sorbeoconcha</taxon>
        <taxon>Cerithioidea</taxon>
        <taxon>Batillariidae</taxon>
        <taxon>Batillaria</taxon>
    </lineage>
</organism>
<feature type="non-terminal residue" evidence="5">
    <location>
        <position position="1"/>
    </location>
</feature>
<accession>A0ABD0JRB6</accession>
<comment type="caution">
    <text evidence="5">The sequence shown here is derived from an EMBL/GenBank/DDBJ whole genome shotgun (WGS) entry which is preliminary data.</text>
</comment>
<name>A0ABD0JRB6_9CAEN</name>
<dbReference type="EMBL" id="JACVVK020000344">
    <property type="protein sequence ID" value="KAK7477638.1"/>
    <property type="molecule type" value="Genomic_DNA"/>
</dbReference>
<dbReference type="InterPro" id="IPR035976">
    <property type="entry name" value="Sushi/SCR/CCP_sf"/>
</dbReference>
<feature type="transmembrane region" description="Helical" evidence="3">
    <location>
        <begin position="64"/>
        <end position="83"/>
    </location>
</feature>
<feature type="domain" description="Sushi" evidence="4">
    <location>
        <begin position="1"/>
        <end position="59"/>
    </location>
</feature>
<dbReference type="CDD" id="cd00033">
    <property type="entry name" value="CCP"/>
    <property type="match status" value="1"/>
</dbReference>
<keyword evidence="1 2" id="KW-1015">Disulfide bond</keyword>
<feature type="disulfide bond" evidence="2">
    <location>
        <begin position="1"/>
        <end position="44"/>
    </location>
</feature>
<keyword evidence="3" id="KW-0812">Transmembrane</keyword>
<reference evidence="5 6" key="1">
    <citation type="journal article" date="2023" name="Sci. Data">
        <title>Genome assembly of the Korean intertidal mud-creeper Batillaria attramentaria.</title>
        <authorList>
            <person name="Patra A.K."/>
            <person name="Ho P.T."/>
            <person name="Jun S."/>
            <person name="Lee S.J."/>
            <person name="Kim Y."/>
            <person name="Won Y.J."/>
        </authorList>
    </citation>
    <scope>NUCLEOTIDE SEQUENCE [LARGE SCALE GENOMIC DNA]</scope>
    <source>
        <strain evidence="5">Wonlab-2016</strain>
    </source>
</reference>
<evidence type="ECO:0000256" key="1">
    <source>
        <dbReference type="ARBA" id="ARBA00023157"/>
    </source>
</evidence>
<feature type="disulfide bond" evidence="2">
    <location>
        <begin position="30"/>
        <end position="57"/>
    </location>
</feature>
<keyword evidence="3" id="KW-0472">Membrane</keyword>
<evidence type="ECO:0000313" key="5">
    <source>
        <dbReference type="EMBL" id="KAK7477638.1"/>
    </source>
</evidence>
<keyword evidence="2" id="KW-0768">Sushi</keyword>
<dbReference type="Proteomes" id="UP001519460">
    <property type="component" value="Unassembled WGS sequence"/>
</dbReference>
<dbReference type="AlphaFoldDB" id="A0ABD0JRB6"/>